<name>A0A8S5RIL5_9VIRU</name>
<evidence type="ECO:0000313" key="1">
    <source>
        <dbReference type="EMBL" id="DAE31230.1"/>
    </source>
</evidence>
<protein>
    <submittedName>
        <fullName evidence="1">Uncharacterized protein</fullName>
    </submittedName>
</protein>
<organism evidence="1">
    <name type="scientific">virus sp. ctHG14</name>
    <dbReference type="NCBI Taxonomy" id="2827626"/>
    <lineage>
        <taxon>Viruses</taxon>
    </lineage>
</organism>
<reference evidence="1" key="1">
    <citation type="journal article" date="2021" name="Proc. Natl. Acad. Sci. U.S.A.">
        <title>A Catalog of Tens of Thousands of Viruses from Human Metagenomes Reveals Hidden Associations with Chronic Diseases.</title>
        <authorList>
            <person name="Tisza M.J."/>
            <person name="Buck C.B."/>
        </authorList>
    </citation>
    <scope>NUCLEOTIDE SEQUENCE</scope>
    <source>
        <strain evidence="1">CtHG14</strain>
    </source>
</reference>
<proteinExistence type="predicted"/>
<dbReference type="EMBL" id="BK059106">
    <property type="protein sequence ID" value="DAE31230.1"/>
    <property type="molecule type" value="Genomic_DNA"/>
</dbReference>
<sequence>MDNFDIFRARMQKHFEDEMKDCKQLYIVNVDKDEMWNLYLDSFGPGTNILFRKRREYDCSCCRHFVKSIGAAVTIKDGTIHTIWGFDAGSEEFQKVCDALDSFVKGNAISDIFASKFKRVGTDNDFEEINGRSHKWTHMVLDLPDSWVNRSCKTNESIQGEYRDTKNVFKRSLDEISMEAVDTVLELINSNTLYKGEEWKAQLIEFKKYKRIYEKLSNSQKDLFAWEKSAEAGPVIGRIRNHSIGTLLVNISEGMDLDQAVRKYEVIVAPANYKRVKAIFTKKMLEDAKKTIAELGYMDALQRRFANLDDITVNNILFSNKDAAKRIVGADDIFGQMEKEVVVNPKKFSKVEEISAQDFIDKVLPAAKEVEAFVENKHASNFVSLIAPINKDAKSMFKWNNPLSWAYSGNITDSDIRKNVKDAGGKVDGVLRFSIQWNDGQDDNSDLDAHCKEPNGNEIYFADKIGRTGGRLDVDITEPISQRPGVPSVENIVWSSYNRMIPGTYKFYVNQYAARGSKGFSAEIAFGEETYSFNYPHPVVGRVDVAEVTMNKYNEFTIKPILPTTSETISKEIWGVSTNQFVPVSVISYSPNYFDDQNGIGHRHLFFFLKGCKNTEEPNGYYNEFLKHELEPHKRVFEALGAKCHVENADDQLSGIGFSMTKRAELVVKVKGATERIMKIKF</sequence>
<accession>A0A8S5RIL5</accession>